<dbReference type="PANTHER" id="PTHR11135">
    <property type="entry name" value="HISTONE ACETYLTRANSFERASE-RELATED"/>
    <property type="match status" value="1"/>
</dbReference>
<accession>B5Y7W5</accession>
<dbReference type="EMBL" id="CP001145">
    <property type="protein sequence ID" value="ACI17458.1"/>
    <property type="molecule type" value="Genomic_DNA"/>
</dbReference>
<dbReference type="CDD" id="cd01335">
    <property type="entry name" value="Radical_SAM"/>
    <property type="match status" value="1"/>
</dbReference>
<evidence type="ECO:0000313" key="8">
    <source>
        <dbReference type="EMBL" id="ACI17458.1"/>
    </source>
</evidence>
<organism evidence="8 9">
    <name type="scientific">Coprothermobacter proteolyticus (strain ATCC 35245 / DSM 5265 / OCM 4 / BT)</name>
    <dbReference type="NCBI Taxonomy" id="309798"/>
    <lineage>
        <taxon>Bacteria</taxon>
        <taxon>Pseudomonadati</taxon>
        <taxon>Coprothermobacterota</taxon>
        <taxon>Coprothermobacteria</taxon>
        <taxon>Coprothermobacterales</taxon>
        <taxon>Coprothermobacteraceae</taxon>
        <taxon>Coprothermobacter</taxon>
    </lineage>
</organism>
<name>B5Y7W5_COPPD</name>
<evidence type="ECO:0000256" key="2">
    <source>
        <dbReference type="ARBA" id="ARBA00022485"/>
    </source>
</evidence>
<evidence type="ECO:0000256" key="5">
    <source>
        <dbReference type="ARBA" id="ARBA00023004"/>
    </source>
</evidence>
<dbReference type="SFLD" id="SFLDG01086">
    <property type="entry name" value="elongater_protein-like"/>
    <property type="match status" value="1"/>
</dbReference>
<dbReference type="InterPro" id="IPR032432">
    <property type="entry name" value="Radical_SAM_C"/>
</dbReference>
<keyword evidence="2" id="KW-0004">4Fe-4S</keyword>
<dbReference type="AlphaFoldDB" id="B5Y7W5"/>
<evidence type="ECO:0000256" key="6">
    <source>
        <dbReference type="ARBA" id="ARBA00023014"/>
    </source>
</evidence>
<dbReference type="SFLD" id="SFLDG01082">
    <property type="entry name" value="B12-binding_domain_containing"/>
    <property type="match status" value="1"/>
</dbReference>
<evidence type="ECO:0000256" key="1">
    <source>
        <dbReference type="ARBA" id="ARBA00001966"/>
    </source>
</evidence>
<feature type="domain" description="Radical SAM core" evidence="7">
    <location>
        <begin position="1"/>
        <end position="230"/>
    </location>
</feature>
<keyword evidence="6" id="KW-0411">Iron-sulfur</keyword>
<proteinExistence type="predicted"/>
<dbReference type="InterPro" id="IPR006638">
    <property type="entry name" value="Elp3/MiaA/NifB-like_rSAM"/>
</dbReference>
<dbReference type="InterPro" id="IPR007197">
    <property type="entry name" value="rSAM"/>
</dbReference>
<dbReference type="GO" id="GO:0051539">
    <property type="term" value="F:4 iron, 4 sulfur cluster binding"/>
    <property type="evidence" value="ECO:0007669"/>
    <property type="project" value="UniProtKB-KW"/>
</dbReference>
<keyword evidence="8" id="KW-0560">Oxidoreductase</keyword>
<dbReference type="InterPro" id="IPR023404">
    <property type="entry name" value="rSAM_horseshoe"/>
</dbReference>
<dbReference type="PROSITE" id="PS51918">
    <property type="entry name" value="RADICAL_SAM"/>
    <property type="match status" value="1"/>
</dbReference>
<dbReference type="Proteomes" id="UP000001732">
    <property type="component" value="Chromosome"/>
</dbReference>
<evidence type="ECO:0000256" key="4">
    <source>
        <dbReference type="ARBA" id="ARBA00022723"/>
    </source>
</evidence>
<dbReference type="GO" id="GO:0005737">
    <property type="term" value="C:cytoplasm"/>
    <property type="evidence" value="ECO:0007669"/>
    <property type="project" value="TreeGrafter"/>
</dbReference>
<dbReference type="Pfam" id="PF04055">
    <property type="entry name" value="Radical_SAM"/>
    <property type="match status" value="1"/>
</dbReference>
<reference evidence="9" key="1">
    <citation type="submission" date="2008-08" db="EMBL/GenBank/DDBJ databases">
        <title>The complete genome sequence of Coprothermobacter proteolyticus strain ATCC 5245 / DSM 5265 / BT.</title>
        <authorList>
            <person name="Dodson R.J."/>
            <person name="Durkin A.S."/>
            <person name="Wu M."/>
            <person name="Eisen J."/>
            <person name="Sutton G."/>
        </authorList>
    </citation>
    <scope>NUCLEOTIDE SEQUENCE [LARGE SCALE GENOMIC DNA]</scope>
    <source>
        <strain evidence="9">ATCC 35245 / DSM 5265 / OCM 4 / BT</strain>
    </source>
</reference>
<dbReference type="SMART" id="SM00729">
    <property type="entry name" value="Elp3"/>
    <property type="match status" value="1"/>
</dbReference>
<keyword evidence="4" id="KW-0479">Metal-binding</keyword>
<keyword evidence="9" id="KW-1185">Reference proteome</keyword>
<dbReference type="EC" id="1.-.-.-" evidence="8"/>
<dbReference type="HOGENOM" id="CLU_057482_0_0_9"/>
<dbReference type="Gene3D" id="3.80.30.20">
    <property type="entry name" value="tm_1862 like domain"/>
    <property type="match status" value="1"/>
</dbReference>
<sequence length="258" mass="29542">MRIYPVFLSHAGCRQRCVFCNQRAAERIKPWKESIEEAFHYIQKSNLVYDEIAFYGGTPTSSENLLKDILQPFQTFLKIGKIKGIRISTRPDEINESIIQILVDYGVSTVEIGVESFSDEVLRLSKRGHTEEDVKRAHELLKGRFREVFQLMVGLPGETDRHREETISKTVSLKPWGVRYFPTLVLRGTELQKMYESGTYQPLSMEEALYWSRRAYESFMAAGIAVLQIGLHSSEFLSEELVAGPYCGNFGELVRGVM</sequence>
<evidence type="ECO:0000313" key="9">
    <source>
        <dbReference type="Proteomes" id="UP000001732"/>
    </source>
</evidence>
<keyword evidence="3" id="KW-0949">S-adenosyl-L-methionine</keyword>
<dbReference type="KEGG" id="cpo:COPRO5265_0503"/>
<dbReference type="GO" id="GO:0002926">
    <property type="term" value="P:tRNA wobble base 5-methoxycarbonylmethyl-2-thiouridinylation"/>
    <property type="evidence" value="ECO:0007669"/>
    <property type="project" value="TreeGrafter"/>
</dbReference>
<protein>
    <submittedName>
        <fullName evidence="8">Oxygen-independent coproporphyrinogen III oxidase</fullName>
        <ecNumber evidence="8">1.-.-.-</ecNumber>
    </submittedName>
</protein>
<dbReference type="PANTHER" id="PTHR11135:SF0">
    <property type="entry name" value="ELONGATOR COMPLEX PROTEIN 3"/>
    <property type="match status" value="1"/>
</dbReference>
<dbReference type="Pfam" id="PF16199">
    <property type="entry name" value="Radical_SAM_C"/>
    <property type="match status" value="1"/>
</dbReference>
<dbReference type="SFLD" id="SFLDS00029">
    <property type="entry name" value="Radical_SAM"/>
    <property type="match status" value="1"/>
</dbReference>
<dbReference type="SUPFAM" id="SSF102114">
    <property type="entry name" value="Radical SAM enzymes"/>
    <property type="match status" value="1"/>
</dbReference>
<dbReference type="InterPro" id="IPR058240">
    <property type="entry name" value="rSAM_sf"/>
</dbReference>
<dbReference type="GO" id="GO:0016491">
    <property type="term" value="F:oxidoreductase activity"/>
    <property type="evidence" value="ECO:0007669"/>
    <property type="project" value="UniProtKB-KW"/>
</dbReference>
<comment type="cofactor">
    <cofactor evidence="1">
        <name>[4Fe-4S] cluster</name>
        <dbReference type="ChEBI" id="CHEBI:49883"/>
    </cofactor>
</comment>
<dbReference type="RefSeq" id="WP_012544110.1">
    <property type="nucleotide sequence ID" value="NC_011295.1"/>
</dbReference>
<dbReference type="STRING" id="309798.COPRO5265_0503"/>
<evidence type="ECO:0000259" key="7">
    <source>
        <dbReference type="PROSITE" id="PS51918"/>
    </source>
</evidence>
<evidence type="ECO:0000256" key="3">
    <source>
        <dbReference type="ARBA" id="ARBA00022691"/>
    </source>
</evidence>
<dbReference type="OrthoDB" id="9815044at2"/>
<dbReference type="GO" id="GO:0046872">
    <property type="term" value="F:metal ion binding"/>
    <property type="evidence" value="ECO:0007669"/>
    <property type="project" value="UniProtKB-KW"/>
</dbReference>
<dbReference type="eggNOG" id="COG0635">
    <property type="taxonomic scope" value="Bacteria"/>
</dbReference>
<dbReference type="InterPro" id="IPR039661">
    <property type="entry name" value="ELP3"/>
</dbReference>
<keyword evidence="5" id="KW-0408">Iron</keyword>
<reference evidence="8 9" key="2">
    <citation type="journal article" date="2014" name="Genome Announc.">
        <title>Complete Genome Sequence of Coprothermobacter proteolyticus DSM 5265.</title>
        <authorList>
            <person name="Alexiev A."/>
            <person name="Coil D.A."/>
            <person name="Badger J.H."/>
            <person name="Enticknap J."/>
            <person name="Ward N."/>
            <person name="Robb F.T."/>
            <person name="Eisen J.A."/>
        </authorList>
    </citation>
    <scope>NUCLEOTIDE SEQUENCE [LARGE SCALE GENOMIC DNA]</scope>
    <source>
        <strain evidence="9">ATCC 35245 / DSM 5265 / OCM 4 / BT</strain>
    </source>
</reference>
<gene>
    <name evidence="8" type="ordered locus">COPRO5265_0503</name>
</gene>